<dbReference type="PROSITE" id="PS00455">
    <property type="entry name" value="AMP_BINDING"/>
    <property type="match status" value="1"/>
</dbReference>
<dbReference type="InterPro" id="IPR042099">
    <property type="entry name" value="ANL_N_sf"/>
</dbReference>
<reference evidence="5 6" key="1">
    <citation type="submission" date="2020-08" db="EMBL/GenBank/DDBJ databases">
        <title>Genomic Encyclopedia of Type Strains, Phase IV (KMG-IV): sequencing the most valuable type-strain genomes for metagenomic binning, comparative biology and taxonomic classification.</title>
        <authorList>
            <person name="Goeker M."/>
        </authorList>
    </citation>
    <scope>NUCLEOTIDE SEQUENCE [LARGE SCALE GENOMIC DNA]</scope>
    <source>
        <strain evidence="5 6">DSM 102255</strain>
    </source>
</reference>
<dbReference type="EMBL" id="JACIJP010000003">
    <property type="protein sequence ID" value="MBB6124650.1"/>
    <property type="molecule type" value="Genomic_DNA"/>
</dbReference>
<dbReference type="Gene3D" id="3.40.50.12780">
    <property type="entry name" value="N-terminal domain of ligase-like"/>
    <property type="match status" value="1"/>
</dbReference>
<feature type="domain" description="AMP-binding enzyme C-terminal" evidence="4">
    <location>
        <begin position="481"/>
        <end position="555"/>
    </location>
</feature>
<dbReference type="GO" id="GO:0006631">
    <property type="term" value="P:fatty acid metabolic process"/>
    <property type="evidence" value="ECO:0007669"/>
    <property type="project" value="TreeGrafter"/>
</dbReference>
<dbReference type="InterPro" id="IPR025110">
    <property type="entry name" value="AMP-bd_C"/>
</dbReference>
<dbReference type="Proteomes" id="UP000552700">
    <property type="component" value="Unassembled WGS sequence"/>
</dbReference>
<comment type="similarity">
    <text evidence="1">Belongs to the ATP-dependent AMP-binding enzyme family.</text>
</comment>
<feature type="domain" description="AMP-dependent synthetase/ligase" evidence="3">
    <location>
        <begin position="59"/>
        <end position="430"/>
    </location>
</feature>
<keyword evidence="6" id="KW-1185">Reference proteome</keyword>
<dbReference type="RefSeq" id="WP_184080895.1">
    <property type="nucleotide sequence ID" value="NZ_JACIJP010000003.1"/>
</dbReference>
<dbReference type="Gene3D" id="3.30.300.30">
    <property type="match status" value="1"/>
</dbReference>
<dbReference type="Pfam" id="PF00501">
    <property type="entry name" value="AMP-binding"/>
    <property type="match status" value="1"/>
</dbReference>
<evidence type="ECO:0000313" key="6">
    <source>
        <dbReference type="Proteomes" id="UP000552700"/>
    </source>
</evidence>
<protein>
    <submittedName>
        <fullName evidence="5">Acyl-CoA synthetase (AMP-forming)/AMP-acid ligase II</fullName>
    </submittedName>
</protein>
<organism evidence="5 6">
    <name type="scientific">Sphingobium subterraneum</name>
    <dbReference type="NCBI Taxonomy" id="627688"/>
    <lineage>
        <taxon>Bacteria</taxon>
        <taxon>Pseudomonadati</taxon>
        <taxon>Pseudomonadota</taxon>
        <taxon>Alphaproteobacteria</taxon>
        <taxon>Sphingomonadales</taxon>
        <taxon>Sphingomonadaceae</taxon>
        <taxon>Sphingobium</taxon>
    </lineage>
</organism>
<name>A0A841J1W7_9SPHN</name>
<dbReference type="InterPro" id="IPR000873">
    <property type="entry name" value="AMP-dep_synth/lig_dom"/>
</dbReference>
<dbReference type="GO" id="GO:0031956">
    <property type="term" value="F:medium-chain fatty acid-CoA ligase activity"/>
    <property type="evidence" value="ECO:0007669"/>
    <property type="project" value="TreeGrafter"/>
</dbReference>
<dbReference type="Pfam" id="PF13193">
    <property type="entry name" value="AMP-binding_C"/>
    <property type="match status" value="1"/>
</dbReference>
<comment type="caution">
    <text evidence="5">The sequence shown here is derived from an EMBL/GenBank/DDBJ whole genome shotgun (WGS) entry which is preliminary data.</text>
</comment>
<sequence length="573" mass="60353">MTDPQTDCRAQDAALDAAVVRMTGPGGPFPLGTIDRHGATVPYVTAVPSTLPGFYAAFCALYAERTFLVDGDERLTFAQALDAARMVAQGLIARHGVGPGDRVALAARNGTAWVLAYMGITLAGGVAVLCNAFCGAAELVPAIEDTGCTLVLADGPRHTGLLNHGWSAEGTPRLLPIDDGTWAAALAAVLPADPVATVDLPDLAPTDPATILFTSGSTGRSKGALSDHMGKVQGALSYGGASLCIADMLTQAGRPPSDTPVTLMNVPLFHVTGEVAVFLHSFVIGRTLVMMPKWDALRALELIEAEKVTYFVGVPLMGHEIASHPDRGRFDLSTLTDLAAGGAPRPVDQIATIRDNLVGTHPLLGYGLTETNAVGALNFRASYLAKPTSTGRATKPLVEIAIVDAAGETLPTGQTGEIAIRSVANIVGYWNRPEDTAALFTPGGYARTGDMGYLDEDGYVFIVDRLKDIIIRGGENIAAFEVEAALYGHPMVAECAVIGISHARYGEVPAAIIYARADVVADEDELRAFLRARLAPFKLPERIWWVDAPLPRLGTQKIDKPGLRKIYGAGEGV</sequence>
<proteinExistence type="inferred from homology"/>
<dbReference type="AlphaFoldDB" id="A0A841J1W7"/>
<keyword evidence="2 5" id="KW-0436">Ligase</keyword>
<evidence type="ECO:0000259" key="3">
    <source>
        <dbReference type="Pfam" id="PF00501"/>
    </source>
</evidence>
<evidence type="ECO:0000256" key="2">
    <source>
        <dbReference type="ARBA" id="ARBA00022598"/>
    </source>
</evidence>
<dbReference type="SUPFAM" id="SSF56801">
    <property type="entry name" value="Acetyl-CoA synthetase-like"/>
    <property type="match status" value="1"/>
</dbReference>
<evidence type="ECO:0000256" key="1">
    <source>
        <dbReference type="ARBA" id="ARBA00006432"/>
    </source>
</evidence>
<dbReference type="InterPro" id="IPR020845">
    <property type="entry name" value="AMP-binding_CS"/>
</dbReference>
<evidence type="ECO:0000313" key="5">
    <source>
        <dbReference type="EMBL" id="MBB6124650.1"/>
    </source>
</evidence>
<accession>A0A841J1W7</accession>
<gene>
    <name evidence="5" type="ORF">FHS92_002395</name>
</gene>
<dbReference type="PANTHER" id="PTHR43201:SF5">
    <property type="entry name" value="MEDIUM-CHAIN ACYL-COA LIGASE ACSF2, MITOCHONDRIAL"/>
    <property type="match status" value="1"/>
</dbReference>
<dbReference type="PANTHER" id="PTHR43201">
    <property type="entry name" value="ACYL-COA SYNTHETASE"/>
    <property type="match status" value="1"/>
</dbReference>
<dbReference type="InterPro" id="IPR045851">
    <property type="entry name" value="AMP-bd_C_sf"/>
</dbReference>
<evidence type="ECO:0000259" key="4">
    <source>
        <dbReference type="Pfam" id="PF13193"/>
    </source>
</evidence>